<feature type="transmembrane region" description="Helical" evidence="1">
    <location>
        <begin position="6"/>
        <end position="25"/>
    </location>
</feature>
<feature type="transmembrane region" description="Helical" evidence="1">
    <location>
        <begin position="64"/>
        <end position="81"/>
    </location>
</feature>
<dbReference type="RefSeq" id="WP_074954715.1">
    <property type="nucleotide sequence ID" value="NZ_FPBV01000018.1"/>
</dbReference>
<keyword evidence="1" id="KW-1133">Transmembrane helix</keyword>
<keyword evidence="1" id="KW-0472">Membrane</keyword>
<protein>
    <submittedName>
        <fullName evidence="2">Spore cortex biosynthesis protein YabQ</fullName>
    </submittedName>
</protein>
<sequence>MAAQWTYLTALMAAGLLMGTVFDLYNTVTGASRWFRWMRPALDLLFWLVSAAVVYHLVFRFDDGRVRLYVFLLLGAGYVLYRATVRTLVIRSAFAVVRAVRGLIHLVWRAVYALLVAPVLLWFRLLWRLLHLVYQVLCRAEDALFGLLGLAARLTGLKRLLNTAFMRRIFHTIHTHWEDFWTAASKWVKSKCVRD</sequence>
<evidence type="ECO:0000313" key="2">
    <source>
        <dbReference type="EMBL" id="SFU99732.1"/>
    </source>
</evidence>
<evidence type="ECO:0000256" key="1">
    <source>
        <dbReference type="SAM" id="Phobius"/>
    </source>
</evidence>
<proteinExistence type="predicted"/>
<accession>A0A1I7KQL1</accession>
<dbReference type="Pfam" id="PF09578">
    <property type="entry name" value="Spore_YabQ"/>
    <property type="match status" value="1"/>
</dbReference>
<keyword evidence="1" id="KW-0812">Transmembrane</keyword>
<organism evidence="2 3">
    <name type="scientific">Alicyclobacillus macrosporangiidus</name>
    <dbReference type="NCBI Taxonomy" id="392015"/>
    <lineage>
        <taxon>Bacteria</taxon>
        <taxon>Bacillati</taxon>
        <taxon>Bacillota</taxon>
        <taxon>Bacilli</taxon>
        <taxon>Bacillales</taxon>
        <taxon>Alicyclobacillaceae</taxon>
        <taxon>Alicyclobacillus</taxon>
    </lineage>
</organism>
<dbReference type="NCBIfam" id="TIGR02893">
    <property type="entry name" value="spore_yabQ"/>
    <property type="match status" value="1"/>
</dbReference>
<gene>
    <name evidence="2" type="ORF">SAMN05421543_11821</name>
</gene>
<dbReference type="EMBL" id="FPBV01000018">
    <property type="protein sequence ID" value="SFU99732.1"/>
    <property type="molecule type" value="Genomic_DNA"/>
</dbReference>
<feature type="transmembrane region" description="Helical" evidence="1">
    <location>
        <begin position="102"/>
        <end position="123"/>
    </location>
</feature>
<dbReference type="OrthoDB" id="1653819at2"/>
<dbReference type="AlphaFoldDB" id="A0A1I7KQL1"/>
<feature type="transmembrane region" description="Helical" evidence="1">
    <location>
        <begin position="37"/>
        <end position="58"/>
    </location>
</feature>
<keyword evidence="3" id="KW-1185">Reference proteome</keyword>
<name>A0A1I7KQL1_9BACL</name>
<evidence type="ECO:0000313" key="3">
    <source>
        <dbReference type="Proteomes" id="UP000183508"/>
    </source>
</evidence>
<dbReference type="eggNOG" id="ENOG5032RAH">
    <property type="taxonomic scope" value="Bacteria"/>
</dbReference>
<reference evidence="3" key="1">
    <citation type="submission" date="2016-10" db="EMBL/GenBank/DDBJ databases">
        <authorList>
            <person name="Varghese N."/>
        </authorList>
    </citation>
    <scope>NUCLEOTIDE SEQUENCE [LARGE SCALE GENOMIC DNA]</scope>
    <source>
        <strain evidence="3">DSM 17980</strain>
    </source>
</reference>
<dbReference type="InterPro" id="IPR019074">
    <property type="entry name" value="YabQ"/>
</dbReference>
<dbReference type="Proteomes" id="UP000183508">
    <property type="component" value="Unassembled WGS sequence"/>
</dbReference>
<dbReference type="STRING" id="392015.SAMN05421543_11821"/>